<feature type="compositionally biased region" description="Basic and acidic residues" evidence="1">
    <location>
        <begin position="50"/>
        <end position="74"/>
    </location>
</feature>
<evidence type="ECO:0000256" key="1">
    <source>
        <dbReference type="SAM" id="MobiDB-lite"/>
    </source>
</evidence>
<feature type="compositionally biased region" description="Basic and acidic residues" evidence="1">
    <location>
        <begin position="311"/>
        <end position="320"/>
    </location>
</feature>
<accession>K0S0E9</accession>
<name>K0S0E9_THAOC</name>
<keyword evidence="3" id="KW-1185">Reference proteome</keyword>
<comment type="caution">
    <text evidence="2">The sequence shown here is derived from an EMBL/GenBank/DDBJ whole genome shotgun (WGS) entry which is preliminary data.</text>
</comment>
<organism evidence="2 3">
    <name type="scientific">Thalassiosira oceanica</name>
    <name type="common">Marine diatom</name>
    <dbReference type="NCBI Taxonomy" id="159749"/>
    <lineage>
        <taxon>Eukaryota</taxon>
        <taxon>Sar</taxon>
        <taxon>Stramenopiles</taxon>
        <taxon>Ochrophyta</taxon>
        <taxon>Bacillariophyta</taxon>
        <taxon>Coscinodiscophyceae</taxon>
        <taxon>Thalassiosirophycidae</taxon>
        <taxon>Thalassiosirales</taxon>
        <taxon>Thalassiosiraceae</taxon>
        <taxon>Thalassiosira</taxon>
    </lineage>
</organism>
<feature type="compositionally biased region" description="Basic residues" evidence="1">
    <location>
        <begin position="163"/>
        <end position="176"/>
    </location>
</feature>
<feature type="compositionally biased region" description="Basic and acidic residues" evidence="1">
    <location>
        <begin position="87"/>
        <end position="110"/>
    </location>
</feature>
<feature type="compositionally biased region" description="Basic residues" evidence="1">
    <location>
        <begin position="33"/>
        <end position="43"/>
    </location>
</feature>
<feature type="compositionally biased region" description="Basic residues" evidence="1">
    <location>
        <begin position="121"/>
        <end position="134"/>
    </location>
</feature>
<dbReference type="eggNOG" id="ENOG502QS87">
    <property type="taxonomic scope" value="Eukaryota"/>
</dbReference>
<feature type="region of interest" description="Disordered" evidence="1">
    <location>
        <begin position="1"/>
        <end position="337"/>
    </location>
</feature>
<gene>
    <name evidence="2" type="ORF">THAOC_21071</name>
</gene>
<sequence length="337" mass="35723">MPTTALREPPEELPPRLEGSEVGRPVRRVAPFGRRRRAGRHVRVTGGPRDGVRDGPVRREPRPGRTRGVPDPRVRGGVLPRGPAVVRRADTGRDGRGVARHIREEGREGEAGGAAGAGGRPRGRPPGRRRRRREQHSAGPARARPRGEGGTRLAGLVPPLPRPVRRHAFHGVVPRRRGQDVGPPPAPPRGRPAADAPVPRRPGARLGRLGHRPPDTEGPTAVPHRPREDEGGRPPPGLGAVLAVARPPPLRGGGEPRPTPPRGGVEDGAGALPPEPRRVGRARRVPPEGPVQPLGGEGGREGEGEGGGVKESGRERRGRQGEVFSRAEPGQAIVELS</sequence>
<proteinExistence type="predicted"/>
<dbReference type="OMA" id="SARDECP"/>
<feature type="compositionally biased region" description="Gly residues" evidence="1">
    <location>
        <begin position="111"/>
        <end position="120"/>
    </location>
</feature>
<dbReference type="AlphaFoldDB" id="K0S0E9"/>
<evidence type="ECO:0000313" key="3">
    <source>
        <dbReference type="Proteomes" id="UP000266841"/>
    </source>
</evidence>
<protein>
    <submittedName>
        <fullName evidence="2">Uncharacterized protein</fullName>
    </submittedName>
</protein>
<dbReference type="Proteomes" id="UP000266841">
    <property type="component" value="Unassembled WGS sequence"/>
</dbReference>
<feature type="compositionally biased region" description="Basic and acidic residues" evidence="1">
    <location>
        <begin position="8"/>
        <end position="21"/>
    </location>
</feature>
<reference evidence="2 3" key="1">
    <citation type="journal article" date="2012" name="Genome Biol.">
        <title>Genome and low-iron response of an oceanic diatom adapted to chronic iron limitation.</title>
        <authorList>
            <person name="Lommer M."/>
            <person name="Specht M."/>
            <person name="Roy A.S."/>
            <person name="Kraemer L."/>
            <person name="Andreson R."/>
            <person name="Gutowska M.A."/>
            <person name="Wolf J."/>
            <person name="Bergner S.V."/>
            <person name="Schilhabel M.B."/>
            <person name="Klostermeier U.C."/>
            <person name="Beiko R.G."/>
            <person name="Rosenstiel P."/>
            <person name="Hippler M."/>
            <person name="Laroche J."/>
        </authorList>
    </citation>
    <scope>NUCLEOTIDE SEQUENCE [LARGE SCALE GENOMIC DNA]</scope>
    <source>
        <strain evidence="2 3">CCMP1005</strain>
    </source>
</reference>
<evidence type="ECO:0000313" key="2">
    <source>
        <dbReference type="EMBL" id="EJK58775.1"/>
    </source>
</evidence>
<dbReference type="EMBL" id="AGNL01024275">
    <property type="protein sequence ID" value="EJK58775.1"/>
    <property type="molecule type" value="Genomic_DNA"/>
</dbReference>